<dbReference type="AlphaFoldDB" id="A0A1E8BBX9"/>
<dbReference type="RefSeq" id="WP_236735951.1">
    <property type="nucleotide sequence ID" value="NZ_LXLT01000015.1"/>
</dbReference>
<dbReference type="EMBL" id="LXLT01000015">
    <property type="protein sequence ID" value="OFD83554.1"/>
    <property type="molecule type" value="Genomic_DNA"/>
</dbReference>
<proteinExistence type="predicted"/>
<protein>
    <submittedName>
        <fullName evidence="1">Uncharacterized protein</fullName>
    </submittedName>
</protein>
<evidence type="ECO:0000313" key="1">
    <source>
        <dbReference type="EMBL" id="OFD83554.1"/>
    </source>
</evidence>
<reference evidence="1 2" key="1">
    <citation type="submission" date="2016-05" db="EMBL/GenBank/DDBJ databases">
        <title>Bacillus thuringiensis and Bacillus weihenstephanensis as novel biocontrol agents of wilt causing Verticillium species.</title>
        <authorList>
            <person name="Hollensteiner J."/>
            <person name="Wemheuer F."/>
            <person name="Harting R."/>
            <person name="Kolarzyk A."/>
            <person name="Diaz-Valerio S."/>
            <person name="Poehlein A."/>
            <person name="Brzuszkiewicz E."/>
            <person name="Nesemann K."/>
            <person name="Braus-Stromeyer S."/>
            <person name="Braus G."/>
            <person name="Daniel R."/>
            <person name="Liesegang H."/>
        </authorList>
    </citation>
    <scope>NUCLEOTIDE SEQUENCE [LARGE SCALE GENOMIC DNA]</scope>
    <source>
        <strain evidence="1 2">GOE8</strain>
    </source>
</reference>
<name>A0A1E8BBX9_BACMY</name>
<evidence type="ECO:0000313" key="2">
    <source>
        <dbReference type="Proteomes" id="UP000175706"/>
    </source>
</evidence>
<dbReference type="Proteomes" id="UP000175706">
    <property type="component" value="Unassembled WGS sequence"/>
</dbReference>
<gene>
    <name evidence="1" type="ORF">BWGOE8_09750</name>
</gene>
<sequence length="156" mass="18446">MDSVLPIGKKHGCFTIIGGFEVYQEEVAKKKIADLEQKKQRFINGEIISDNNFESVDVYDRFIQNWKSYKKYQCQCKCGKVCYYDETTLLRKRWRDCGEKCGLKQDRERKMIASYPRVKDKSYDIDYLYTTHESLEVLECIGVSPHRYQANQKNTP</sequence>
<dbReference type="PATRIC" id="fig|86662.25.peg.942"/>
<accession>A0A1E8BBX9</accession>
<comment type="caution">
    <text evidence="1">The sequence shown here is derived from an EMBL/GenBank/DDBJ whole genome shotgun (WGS) entry which is preliminary data.</text>
</comment>
<organism evidence="1 2">
    <name type="scientific">Bacillus mycoides</name>
    <dbReference type="NCBI Taxonomy" id="1405"/>
    <lineage>
        <taxon>Bacteria</taxon>
        <taxon>Bacillati</taxon>
        <taxon>Bacillota</taxon>
        <taxon>Bacilli</taxon>
        <taxon>Bacillales</taxon>
        <taxon>Bacillaceae</taxon>
        <taxon>Bacillus</taxon>
        <taxon>Bacillus cereus group</taxon>
    </lineage>
</organism>